<feature type="domain" description="HNH nuclease" evidence="2">
    <location>
        <begin position="137"/>
        <end position="206"/>
    </location>
</feature>
<evidence type="ECO:0000313" key="4">
    <source>
        <dbReference type="Proteomes" id="UP001303373"/>
    </source>
</evidence>
<proteinExistence type="predicted"/>
<feature type="compositionally biased region" description="Acidic residues" evidence="1">
    <location>
        <begin position="320"/>
        <end position="338"/>
    </location>
</feature>
<dbReference type="AlphaFoldDB" id="A0AAQ3MCJ0"/>
<evidence type="ECO:0000259" key="2">
    <source>
        <dbReference type="Pfam" id="PF13391"/>
    </source>
</evidence>
<reference evidence="3 4" key="1">
    <citation type="submission" date="2023-11" db="EMBL/GenBank/DDBJ databases">
        <title>An acidophilic fungus is an integral part of prey digestion in a carnivorous sundew plant.</title>
        <authorList>
            <person name="Tsai I.J."/>
        </authorList>
    </citation>
    <scope>NUCLEOTIDE SEQUENCE [LARGE SCALE GENOMIC DNA]</scope>
    <source>
        <strain evidence="3">169a</strain>
    </source>
</reference>
<keyword evidence="4" id="KW-1185">Reference proteome</keyword>
<feature type="region of interest" description="Disordered" evidence="1">
    <location>
        <begin position="298"/>
        <end position="396"/>
    </location>
</feature>
<feature type="compositionally biased region" description="Basic and acidic residues" evidence="1">
    <location>
        <begin position="377"/>
        <end position="396"/>
    </location>
</feature>
<organism evidence="3 4">
    <name type="scientific">Acrodontium crateriforme</name>
    <dbReference type="NCBI Taxonomy" id="150365"/>
    <lineage>
        <taxon>Eukaryota</taxon>
        <taxon>Fungi</taxon>
        <taxon>Dikarya</taxon>
        <taxon>Ascomycota</taxon>
        <taxon>Pezizomycotina</taxon>
        <taxon>Dothideomycetes</taxon>
        <taxon>Dothideomycetidae</taxon>
        <taxon>Mycosphaerellales</taxon>
        <taxon>Teratosphaeriaceae</taxon>
        <taxon>Acrodontium</taxon>
    </lineage>
</organism>
<evidence type="ECO:0000256" key="1">
    <source>
        <dbReference type="SAM" id="MobiDB-lite"/>
    </source>
</evidence>
<protein>
    <recommendedName>
        <fullName evidence="2">HNH nuclease domain-containing protein</fullName>
    </recommendedName>
</protein>
<dbReference type="Proteomes" id="UP001303373">
    <property type="component" value="Chromosome 13"/>
</dbReference>
<dbReference type="Pfam" id="PF13391">
    <property type="entry name" value="HNH_2"/>
    <property type="match status" value="1"/>
</dbReference>
<evidence type="ECO:0000313" key="3">
    <source>
        <dbReference type="EMBL" id="WPH04688.1"/>
    </source>
</evidence>
<dbReference type="InterPro" id="IPR003615">
    <property type="entry name" value="HNH_nuc"/>
</dbReference>
<dbReference type="EMBL" id="CP138592">
    <property type="protein sequence ID" value="WPH04688.1"/>
    <property type="molecule type" value="Genomic_DNA"/>
</dbReference>
<sequence>MSRRIYVRHSGYHGQNTLFSLPATDGPNKDRVHYETVVAACSIFVINHADLRLSTSEAGGPWVLSDVDGLISAGDYFLHVASRDPSDTEPFPIVPNFRSWPFPHGGLGSLWQQASINDKNEARELGFPSQPLTAESCRITNKRLVTENAHILPVSEKPWFSSNDMCRYGEELFGRTGEAIADTDSNLIRLRRDAHRLWDTVQISIVPRKDDVGTGKAAWFTQMMRDDDELRQDWHCKRLQSLARCAPEYLFARFAWGIFPRLHGFLQAGRPRRLTIYNKLNGKIETRMFSSGECRDFTVGQGKGRSASSTKKRARNESSDPIDDDDELECNESLEDLDGCNFSPHDTSKRSNEGNFDSESGGMPSRKRDCRRKRSSHERTETDDIDHLEKRQRREWNDYLRGHDVLNENTRGRPLVRT</sequence>
<gene>
    <name evidence="3" type="ORF">R9X50_00758100</name>
</gene>
<name>A0AAQ3MCJ0_9PEZI</name>
<accession>A0AAQ3MCJ0</accession>